<evidence type="ECO:0000256" key="1">
    <source>
        <dbReference type="ARBA" id="ARBA00004162"/>
    </source>
</evidence>
<keyword evidence="7 10" id="KW-0472">Membrane</keyword>
<comment type="subcellular location">
    <subcellularLocation>
        <location evidence="1">Cell membrane</location>
        <topology evidence="1">Single-pass membrane protein</topology>
    </subcellularLocation>
</comment>
<dbReference type="InterPro" id="IPR011009">
    <property type="entry name" value="Kinase-like_dom_sf"/>
</dbReference>
<dbReference type="InterPro" id="IPR046959">
    <property type="entry name" value="PRK1-6/SRF4-like"/>
</dbReference>
<dbReference type="EMBL" id="CM003529">
    <property type="protein sequence ID" value="RCV13665.1"/>
    <property type="molecule type" value="Genomic_DNA"/>
</dbReference>
<feature type="region of interest" description="Disordered" evidence="9">
    <location>
        <begin position="12"/>
        <end position="35"/>
    </location>
</feature>
<dbReference type="Gene3D" id="3.30.200.20">
    <property type="entry name" value="Phosphorylase Kinase, domain 1"/>
    <property type="match status" value="1"/>
</dbReference>
<dbReference type="InterPro" id="IPR000719">
    <property type="entry name" value="Prot_kinase_dom"/>
</dbReference>
<organism evidence="12">
    <name type="scientific">Setaria italica</name>
    <name type="common">Foxtail millet</name>
    <name type="synonym">Panicum italicum</name>
    <dbReference type="NCBI Taxonomy" id="4555"/>
    <lineage>
        <taxon>Eukaryota</taxon>
        <taxon>Viridiplantae</taxon>
        <taxon>Streptophyta</taxon>
        <taxon>Embryophyta</taxon>
        <taxon>Tracheophyta</taxon>
        <taxon>Spermatophyta</taxon>
        <taxon>Magnoliopsida</taxon>
        <taxon>Liliopsida</taxon>
        <taxon>Poales</taxon>
        <taxon>Poaceae</taxon>
        <taxon>PACMAD clade</taxon>
        <taxon>Panicoideae</taxon>
        <taxon>Panicodae</taxon>
        <taxon>Paniceae</taxon>
        <taxon>Cenchrinae</taxon>
        <taxon>Setaria</taxon>
    </lineage>
</organism>
<evidence type="ECO:0000256" key="9">
    <source>
        <dbReference type="SAM" id="MobiDB-lite"/>
    </source>
</evidence>
<reference evidence="12" key="2">
    <citation type="submission" date="2015-07" db="EMBL/GenBank/DDBJ databases">
        <authorList>
            <person name="Noorani M."/>
        </authorList>
    </citation>
    <scope>NUCLEOTIDE SEQUENCE</scope>
    <source>
        <strain evidence="12">Yugu1</strain>
    </source>
</reference>
<dbReference type="PANTHER" id="PTHR48007:SF87">
    <property type="entry name" value="PROTEIN KINASE DOMAIN-CONTAINING PROTEIN"/>
    <property type="match status" value="1"/>
</dbReference>
<dbReference type="GO" id="GO:0005886">
    <property type="term" value="C:plasma membrane"/>
    <property type="evidence" value="ECO:0007669"/>
    <property type="project" value="UniProtKB-SubCell"/>
</dbReference>
<evidence type="ECO:0000256" key="10">
    <source>
        <dbReference type="SAM" id="Phobius"/>
    </source>
</evidence>
<keyword evidence="6 10" id="KW-1133">Transmembrane helix</keyword>
<dbReference type="Pfam" id="PF00560">
    <property type="entry name" value="LRR_1"/>
    <property type="match status" value="1"/>
</dbReference>
<evidence type="ECO:0000256" key="8">
    <source>
        <dbReference type="PROSITE-ProRule" id="PRU10141"/>
    </source>
</evidence>
<dbReference type="KEGG" id="sita:101752647"/>
<dbReference type="InterPro" id="IPR013210">
    <property type="entry name" value="LRR_N_plant-typ"/>
</dbReference>
<evidence type="ECO:0000256" key="2">
    <source>
        <dbReference type="ARBA" id="ARBA00022475"/>
    </source>
</evidence>
<dbReference type="Pfam" id="PF00069">
    <property type="entry name" value="Pkinase"/>
    <property type="match status" value="1"/>
</dbReference>
<gene>
    <name evidence="12" type="ORF">SETIT_2G364000v2</name>
</gene>
<dbReference type="SUPFAM" id="SSF56112">
    <property type="entry name" value="Protein kinase-like (PK-like)"/>
    <property type="match status" value="1"/>
</dbReference>
<reference evidence="12" key="1">
    <citation type="journal article" date="2012" name="Nat. Biotechnol.">
        <title>Reference genome sequence of the model plant Setaria.</title>
        <authorList>
            <person name="Bennetzen J.L."/>
            <person name="Schmutz J."/>
            <person name="Wang H."/>
            <person name="Percifield R."/>
            <person name="Hawkins J."/>
            <person name="Pontaroli A.C."/>
            <person name="Estep M."/>
            <person name="Feng L."/>
            <person name="Vaughn J.N."/>
            <person name="Grimwood J."/>
            <person name="Jenkins J."/>
            <person name="Barry K."/>
            <person name="Lindquist E."/>
            <person name="Hellsten U."/>
            <person name="Deshpande S."/>
            <person name="Wang X."/>
            <person name="Wu X."/>
            <person name="Mitros T."/>
            <person name="Triplett J."/>
            <person name="Yang X."/>
            <person name="Ye C.Y."/>
            <person name="Mauro-Herrera M."/>
            <person name="Wang L."/>
            <person name="Li P."/>
            <person name="Sharma M."/>
            <person name="Sharma R."/>
            <person name="Ronald P.C."/>
            <person name="Panaud O."/>
            <person name="Kellogg E.A."/>
            <person name="Brutnell T.P."/>
            <person name="Doust A.N."/>
            <person name="Tuskan G.A."/>
            <person name="Rokhsar D."/>
            <person name="Devos K.M."/>
        </authorList>
    </citation>
    <scope>NUCLEOTIDE SEQUENCE [LARGE SCALE GENOMIC DNA]</scope>
    <source>
        <strain evidence="12">Yugu1</strain>
    </source>
</reference>
<evidence type="ECO:0000256" key="3">
    <source>
        <dbReference type="ARBA" id="ARBA00022614"/>
    </source>
</evidence>
<dbReference type="PROSITE" id="PS50011">
    <property type="entry name" value="PROTEIN_KINASE_DOM"/>
    <property type="match status" value="1"/>
</dbReference>
<feature type="transmembrane region" description="Helical" evidence="10">
    <location>
        <begin position="335"/>
        <end position="364"/>
    </location>
</feature>
<evidence type="ECO:0000256" key="6">
    <source>
        <dbReference type="ARBA" id="ARBA00022989"/>
    </source>
</evidence>
<keyword evidence="3" id="KW-0433">Leucine-rich repeat</keyword>
<dbReference type="AlphaFoldDB" id="A0A368Q6M7"/>
<evidence type="ECO:0000256" key="4">
    <source>
        <dbReference type="ARBA" id="ARBA00022692"/>
    </source>
</evidence>
<dbReference type="Gene3D" id="3.80.10.10">
    <property type="entry name" value="Ribonuclease Inhibitor"/>
    <property type="match status" value="2"/>
</dbReference>
<keyword evidence="4 10" id="KW-0812">Transmembrane</keyword>
<dbReference type="OrthoDB" id="5966500at2759"/>
<dbReference type="PANTHER" id="PTHR48007">
    <property type="entry name" value="LEUCINE-RICH REPEAT RECEPTOR-LIKE PROTEIN KINASE PXC1"/>
    <property type="match status" value="1"/>
</dbReference>
<dbReference type="InterPro" id="IPR017441">
    <property type="entry name" value="Protein_kinase_ATP_BS"/>
</dbReference>
<dbReference type="PROSITE" id="PS00107">
    <property type="entry name" value="PROTEIN_KINASE_ATP"/>
    <property type="match status" value="1"/>
</dbReference>
<dbReference type="InterPro" id="IPR032675">
    <property type="entry name" value="LRR_dom_sf"/>
</dbReference>
<dbReference type="Pfam" id="PF08263">
    <property type="entry name" value="LRRNT_2"/>
    <property type="match status" value="1"/>
</dbReference>
<dbReference type="SUPFAM" id="SSF52058">
    <property type="entry name" value="L domain-like"/>
    <property type="match status" value="1"/>
</dbReference>
<keyword evidence="8" id="KW-0547">Nucleotide-binding</keyword>
<evidence type="ECO:0000259" key="11">
    <source>
        <dbReference type="PROSITE" id="PS50011"/>
    </source>
</evidence>
<evidence type="ECO:0000256" key="5">
    <source>
        <dbReference type="ARBA" id="ARBA00022737"/>
    </source>
</evidence>
<sequence>MAPLFTSTLLPTTSASTPTHDVGAGTQLSSLDPSARRRSTPLCSCAIQNFLLPRAELLPARAIKRVDRFLGQTQKKILTATKMPRFHHSTFLLLAVLVYHLSVPSVHGEVGNGGHQDLPALLSFKSYNPNATALATWHGPNPCSSTWFGIRCSRGRVVGVFLDGASLAGEVAPLLRLSHIRALAVRNNSLSGALPPLDDATASPWLRHLLVARNRLTGSLNISLGALLTLRAEHNGFRGGLEALRAPSLRSLNVSGNKLAGEISGDLSRFPRSAFGGNLALCGTPLPRCVRAYNALGSDSSSNATTSIAAQSPGAAVNVSGSVPSSSSNGGFSKLSLTALMATGIGNAVLITVSLAISVAMFVYMRRKLRSAKDASDAALCFEEQEKRANGDDKCQKSGGLVCFEGGEELRLESLLKASAEVLGKGVSGSTYKAVLDDGIVVAVKRLSALQFPASRSKAFDRHMRLVGRLRHRHVVSLRGYCNSNGERLLVYDFLPNGSLQSLLQASGGGARSLDWAGRKSILFGAAQGLNYIHTFPARPALVHANVKPSNILLDERGGACVSECGLMRYATNIQQSVVPQAARCPPDLFLGRAATATSSAAPPAASVGWHGYAAPELASGAGARATQESDVYSFGMVLLEVVTDHKAADGEEGGEGEETMGMVKIGVLCTAEAPEERPTMAQVLAMMSEFM</sequence>
<keyword evidence="2" id="KW-1003">Cell membrane</keyword>
<keyword evidence="5" id="KW-0677">Repeat</keyword>
<proteinExistence type="predicted"/>
<evidence type="ECO:0000256" key="7">
    <source>
        <dbReference type="ARBA" id="ARBA00023136"/>
    </source>
</evidence>
<dbReference type="GO" id="GO:0004672">
    <property type="term" value="F:protein kinase activity"/>
    <property type="evidence" value="ECO:0007669"/>
    <property type="project" value="InterPro"/>
</dbReference>
<dbReference type="Gene3D" id="1.10.510.10">
    <property type="entry name" value="Transferase(Phosphotransferase) domain 1"/>
    <property type="match status" value="1"/>
</dbReference>
<name>A0A368Q6M7_SETIT</name>
<feature type="binding site" evidence="8">
    <location>
        <position position="445"/>
    </location>
    <ligand>
        <name>ATP</name>
        <dbReference type="ChEBI" id="CHEBI:30616"/>
    </ligand>
</feature>
<dbReference type="GO" id="GO:0005524">
    <property type="term" value="F:ATP binding"/>
    <property type="evidence" value="ECO:0007669"/>
    <property type="project" value="UniProtKB-UniRule"/>
</dbReference>
<accession>A0A368Q6M7</accession>
<dbReference type="InterPro" id="IPR001611">
    <property type="entry name" value="Leu-rich_rpt"/>
</dbReference>
<keyword evidence="8" id="KW-0067">ATP-binding</keyword>
<protein>
    <recommendedName>
        <fullName evidence="11">Protein kinase domain-containing protein</fullName>
    </recommendedName>
</protein>
<feature type="domain" description="Protein kinase" evidence="11">
    <location>
        <begin position="417"/>
        <end position="692"/>
    </location>
</feature>
<evidence type="ECO:0000313" key="12">
    <source>
        <dbReference type="EMBL" id="RCV13665.1"/>
    </source>
</evidence>